<dbReference type="AlphaFoldDB" id="A0A5K7WWI3"/>
<protein>
    <recommendedName>
        <fullName evidence="3">Right handed beta helix domain-containing protein</fullName>
    </recommendedName>
</protein>
<sequence>MWFTNLMTGLDTNAEGGISVMNTLTHCYFIDNGKMGVKLGTDSNMTQCFVGSNSLPTRDDDNWDGCGVFLAGWGSRLIGCHLFKNRIHIRSDWSSFNTIADCQFEAGYREDILLNGRAWNMLIINNMFGGKDPNAPNAPELSQYNAITYESISSDGAYRNKISDNHFAMNTDRPNAKYNHIIQEMEGCDYNMYSNNMFTQNYVQDKPLVLVGEHSQAIGNMD</sequence>
<gene>
    <name evidence="1" type="ORF">St703_14420</name>
</gene>
<dbReference type="SUPFAM" id="SSF51126">
    <property type="entry name" value="Pectin lyase-like"/>
    <property type="match status" value="1"/>
</dbReference>
<evidence type="ECO:0000313" key="2">
    <source>
        <dbReference type="Proteomes" id="UP000326951"/>
    </source>
</evidence>
<dbReference type="InterPro" id="IPR012334">
    <property type="entry name" value="Pectin_lyas_fold"/>
</dbReference>
<dbReference type="EMBL" id="AP021853">
    <property type="protein sequence ID" value="BBN98737.1"/>
    <property type="molecule type" value="Genomic_DNA"/>
</dbReference>
<name>A0A5K7WWI3_9BACL</name>
<organism evidence="1 2">
    <name type="scientific">Sporolactobacillus terrae</name>
    <dbReference type="NCBI Taxonomy" id="269673"/>
    <lineage>
        <taxon>Bacteria</taxon>
        <taxon>Bacillati</taxon>
        <taxon>Bacillota</taxon>
        <taxon>Bacilli</taxon>
        <taxon>Bacillales</taxon>
        <taxon>Sporolactobacillaceae</taxon>
        <taxon>Sporolactobacillus</taxon>
    </lineage>
</organism>
<proteinExistence type="predicted"/>
<evidence type="ECO:0008006" key="3">
    <source>
        <dbReference type="Google" id="ProtNLM"/>
    </source>
</evidence>
<dbReference type="Proteomes" id="UP000326951">
    <property type="component" value="Chromosome"/>
</dbReference>
<dbReference type="Gene3D" id="2.160.20.10">
    <property type="entry name" value="Single-stranded right-handed beta-helix, Pectin lyase-like"/>
    <property type="match status" value="1"/>
</dbReference>
<evidence type="ECO:0000313" key="1">
    <source>
        <dbReference type="EMBL" id="BBN98737.1"/>
    </source>
</evidence>
<reference evidence="1 2" key="1">
    <citation type="submission" date="2019-09" db="EMBL/GenBank/DDBJ databases">
        <title>Complete genome sequence of Sporolactobacillus terrae 70-3.</title>
        <authorList>
            <person name="Tanaka N."/>
            <person name="Shiwa Y."/>
            <person name="Fujita N."/>
            <person name="Tanasupawat S."/>
        </authorList>
    </citation>
    <scope>NUCLEOTIDE SEQUENCE [LARGE SCALE GENOMIC DNA]</scope>
    <source>
        <strain evidence="1 2">70-3</strain>
    </source>
</reference>
<accession>A0A5K7WWI3</accession>
<dbReference type="InterPro" id="IPR011050">
    <property type="entry name" value="Pectin_lyase_fold/virulence"/>
</dbReference>